<accession>A0A0C2WL45</accession>
<evidence type="ECO:0000313" key="2">
    <source>
        <dbReference type="Proteomes" id="UP000054549"/>
    </source>
</evidence>
<protein>
    <submittedName>
        <fullName evidence="1">Uncharacterized protein</fullName>
    </submittedName>
</protein>
<dbReference type="HOGENOM" id="CLU_2049099_0_0_1"/>
<organism evidence="1 2">
    <name type="scientific">Amanita muscaria (strain Koide BX008)</name>
    <dbReference type="NCBI Taxonomy" id="946122"/>
    <lineage>
        <taxon>Eukaryota</taxon>
        <taxon>Fungi</taxon>
        <taxon>Dikarya</taxon>
        <taxon>Basidiomycota</taxon>
        <taxon>Agaricomycotina</taxon>
        <taxon>Agaricomycetes</taxon>
        <taxon>Agaricomycetidae</taxon>
        <taxon>Agaricales</taxon>
        <taxon>Pluteineae</taxon>
        <taxon>Amanitaceae</taxon>
        <taxon>Amanita</taxon>
    </lineage>
</organism>
<evidence type="ECO:0000313" key="1">
    <source>
        <dbReference type="EMBL" id="KIL62282.1"/>
    </source>
</evidence>
<gene>
    <name evidence="1" type="ORF">M378DRAFT_25698</name>
</gene>
<dbReference type="Proteomes" id="UP000054549">
    <property type="component" value="Unassembled WGS sequence"/>
</dbReference>
<dbReference type="InParanoid" id="A0A0C2WL45"/>
<dbReference type="AlphaFoldDB" id="A0A0C2WL45"/>
<sequence>MRILLLPSAAAPAMVTSGTLCNVTEVVISLAEDILLGSAEAAHIASHFSRIPAATLLKDKVAQTSLVQEGARMLIRVALWAHSYVHLTLLALSSFGSIPAEKEGEMCGVVTRAWQTECSE</sequence>
<proteinExistence type="predicted"/>
<dbReference type="EMBL" id="KN818273">
    <property type="protein sequence ID" value="KIL62282.1"/>
    <property type="molecule type" value="Genomic_DNA"/>
</dbReference>
<keyword evidence="2" id="KW-1185">Reference proteome</keyword>
<reference evidence="1 2" key="1">
    <citation type="submission" date="2014-04" db="EMBL/GenBank/DDBJ databases">
        <title>Evolutionary Origins and Diversification of the Mycorrhizal Mutualists.</title>
        <authorList>
            <consortium name="DOE Joint Genome Institute"/>
            <consortium name="Mycorrhizal Genomics Consortium"/>
            <person name="Kohler A."/>
            <person name="Kuo A."/>
            <person name="Nagy L.G."/>
            <person name="Floudas D."/>
            <person name="Copeland A."/>
            <person name="Barry K.W."/>
            <person name="Cichocki N."/>
            <person name="Veneault-Fourrey C."/>
            <person name="LaButti K."/>
            <person name="Lindquist E.A."/>
            <person name="Lipzen A."/>
            <person name="Lundell T."/>
            <person name="Morin E."/>
            <person name="Murat C."/>
            <person name="Riley R."/>
            <person name="Ohm R."/>
            <person name="Sun H."/>
            <person name="Tunlid A."/>
            <person name="Henrissat B."/>
            <person name="Grigoriev I.V."/>
            <person name="Hibbett D.S."/>
            <person name="Martin F."/>
        </authorList>
    </citation>
    <scope>NUCLEOTIDE SEQUENCE [LARGE SCALE GENOMIC DNA]</scope>
    <source>
        <strain evidence="1 2">Koide BX008</strain>
    </source>
</reference>
<name>A0A0C2WL45_AMAMK</name>